<reference evidence="3" key="1">
    <citation type="submission" date="2018-05" db="EMBL/GenBank/DDBJ databases">
        <authorList>
            <person name="Nie L."/>
        </authorList>
    </citation>
    <scope>NUCLEOTIDE SEQUENCE [LARGE SCALE GENOMIC DNA]</scope>
    <source>
        <strain evidence="3">NL</strain>
    </source>
</reference>
<dbReference type="Proteomes" id="UP000248553">
    <property type="component" value="Unassembled WGS sequence"/>
</dbReference>
<keyword evidence="1" id="KW-0732">Signal</keyword>
<dbReference type="OrthoDB" id="610424at2"/>
<keyword evidence="3" id="KW-1185">Reference proteome</keyword>
<evidence type="ECO:0000313" key="2">
    <source>
        <dbReference type="EMBL" id="RAK70530.1"/>
    </source>
</evidence>
<proteinExistence type="predicted"/>
<dbReference type="AlphaFoldDB" id="A0A328BTA6"/>
<name>A0A328BTA6_9BACT</name>
<accession>A0A328BTA6</accession>
<sequence>MSLTLLSSLRRAAGLLALLALAWGSTQAQSAPPWQGLTATNAHNSGKGVVDAAGNFYAMGVFNGSVTVGSVTLTSQVENSFLAKYAPTGQVLWVRQLASPAFTIADDVAVDAAGNAYVSGVYAGGVALGNNVTLPSPNGQTQAFVVRYSPQGTAEWVQFSAPGSAIYRSLGVETDAAGHVFLLGDYMTLMQMGGVTISAGSAGAMIRATYLARLSAATGVVEWLRTAFQFPSTTNVFGGRQLAVGAAGEPLVLTSFVGAAPIIPQGPVLTPTATSAPPSFAADVAVIKYSALLTCDWAQQISGPDGTFVTGGALDAAGNVYVSGGMLGPATFGSTTLPHAGGSDAFLAKYAPTGALLWARGGGGPAQDGWNHVSLDAAGNAYLAGYAEGTAQYGATTITSAGATDVLLASYSPQGQLRWTQQAGSPANDQAFYLGLDAAGTAYVRGAAEGPAAFGAFTLPGPGPAVPSYFLARLGTTLATRPARTAATELFPSPAHDQLHLPALPAGTPVQLVDALGRVARTVRVVAGQVSVRGLAPGLYQLRAPDAQGRPCTGRVLVE</sequence>
<protein>
    <recommendedName>
        <fullName evidence="4">Secretion system C-terminal sorting domain-containing protein</fullName>
    </recommendedName>
</protein>
<dbReference type="PANTHER" id="PTHR35580:SF1">
    <property type="entry name" value="PHYTASE-LIKE DOMAIN-CONTAINING PROTEIN"/>
    <property type="match status" value="1"/>
</dbReference>
<dbReference type="PANTHER" id="PTHR35580">
    <property type="entry name" value="CELL SURFACE GLYCOPROTEIN (S-LAYER PROTEIN)-LIKE PROTEIN"/>
    <property type="match status" value="1"/>
</dbReference>
<organism evidence="2 3">
    <name type="scientific">Hymenobacter edaphi</name>
    <dbReference type="NCBI Taxonomy" id="2211146"/>
    <lineage>
        <taxon>Bacteria</taxon>
        <taxon>Pseudomonadati</taxon>
        <taxon>Bacteroidota</taxon>
        <taxon>Cytophagia</taxon>
        <taxon>Cytophagales</taxon>
        <taxon>Hymenobacteraceae</taxon>
        <taxon>Hymenobacter</taxon>
    </lineage>
</organism>
<dbReference type="EMBL" id="QHKM01000001">
    <property type="protein sequence ID" value="RAK70530.1"/>
    <property type="molecule type" value="Genomic_DNA"/>
</dbReference>
<dbReference type="RefSeq" id="WP_111477280.1">
    <property type="nucleotide sequence ID" value="NZ_QHKM01000001.1"/>
</dbReference>
<comment type="caution">
    <text evidence="2">The sequence shown here is derived from an EMBL/GenBank/DDBJ whole genome shotgun (WGS) entry which is preliminary data.</text>
</comment>
<evidence type="ECO:0000313" key="3">
    <source>
        <dbReference type="Proteomes" id="UP000248553"/>
    </source>
</evidence>
<feature type="chain" id="PRO_5016416846" description="Secretion system C-terminal sorting domain-containing protein" evidence="1">
    <location>
        <begin position="31"/>
        <end position="559"/>
    </location>
</feature>
<feature type="signal peptide" evidence="1">
    <location>
        <begin position="1"/>
        <end position="30"/>
    </location>
</feature>
<dbReference type="InterPro" id="IPR052918">
    <property type="entry name" value="Motility_Chemotaxis_Reg"/>
</dbReference>
<dbReference type="SUPFAM" id="SSF101898">
    <property type="entry name" value="NHL repeat"/>
    <property type="match status" value="1"/>
</dbReference>
<evidence type="ECO:0008006" key="4">
    <source>
        <dbReference type="Google" id="ProtNLM"/>
    </source>
</evidence>
<evidence type="ECO:0000256" key="1">
    <source>
        <dbReference type="SAM" id="SignalP"/>
    </source>
</evidence>
<gene>
    <name evidence="2" type="ORF">DLM85_06765</name>
</gene>